<dbReference type="KEGG" id="sfi:SFUL_5398"/>
<dbReference type="HOGENOM" id="CLU_2036715_0_0_11"/>
<organism evidence="2 3">
    <name type="scientific">Streptomyces microflavus DSM 40593</name>
    <dbReference type="NCBI Taxonomy" id="1303692"/>
    <lineage>
        <taxon>Bacteria</taxon>
        <taxon>Bacillati</taxon>
        <taxon>Actinomycetota</taxon>
        <taxon>Actinomycetes</taxon>
        <taxon>Kitasatosporales</taxon>
        <taxon>Streptomycetaceae</taxon>
        <taxon>Streptomyces</taxon>
    </lineage>
</organism>
<dbReference type="AlphaFoldDB" id="N0CVZ1"/>
<feature type="transmembrane region" description="Helical" evidence="1">
    <location>
        <begin position="21"/>
        <end position="42"/>
    </location>
</feature>
<proteinExistence type="predicted"/>
<reference evidence="2 3" key="1">
    <citation type="submission" date="2013-04" db="EMBL/GenBank/DDBJ databases">
        <title>Complete genome sequence of Streptomyces fulvissimus.</title>
        <authorList>
            <person name="Myronovskyi M."/>
            <person name="Tokovenko B."/>
            <person name="Manderscheid N."/>
            <person name="Petzke L."/>
            <person name="Luzhetskyy A."/>
        </authorList>
    </citation>
    <scope>NUCLEOTIDE SEQUENCE [LARGE SCALE GENOMIC DNA]</scope>
    <source>
        <strain evidence="2 3">DSM 40593</strain>
    </source>
</reference>
<evidence type="ECO:0000256" key="1">
    <source>
        <dbReference type="SAM" id="Phobius"/>
    </source>
</evidence>
<feature type="transmembrane region" description="Helical" evidence="1">
    <location>
        <begin position="90"/>
        <end position="111"/>
    </location>
</feature>
<dbReference type="EMBL" id="CP005080">
    <property type="protein sequence ID" value="AGK80291.1"/>
    <property type="molecule type" value="Genomic_DNA"/>
</dbReference>
<evidence type="ECO:0000313" key="3">
    <source>
        <dbReference type="Proteomes" id="UP000013304"/>
    </source>
</evidence>
<dbReference type="eggNOG" id="ENOG5030HIJ">
    <property type="taxonomic scope" value="Bacteria"/>
</dbReference>
<accession>N0CVZ1</accession>
<dbReference type="PATRIC" id="fig|1303692.3.peg.5429"/>
<dbReference type="Proteomes" id="UP000013304">
    <property type="component" value="Chromosome"/>
</dbReference>
<protein>
    <submittedName>
        <fullName evidence="2">Uncharacterized protein</fullName>
    </submittedName>
</protein>
<keyword evidence="1" id="KW-0812">Transmembrane</keyword>
<dbReference type="RefSeq" id="WP_015611602.1">
    <property type="nucleotide sequence ID" value="NC_021177.1"/>
</dbReference>
<dbReference type="OrthoDB" id="4184734at2"/>
<sequence length="121" mass="12810">MILASGDKHALWQAFRCLPGRVQAGLGALAVAGVVIVAIHAVGSEPGRLQDAEKRDGRYYAFDPRPDTRGTVEISKSEYLALLPEGRRTFIAIPGVLLAAASCAVLTAGELRRADRGVAAR</sequence>
<evidence type="ECO:0000313" key="2">
    <source>
        <dbReference type="EMBL" id="AGK80291.1"/>
    </source>
</evidence>
<gene>
    <name evidence="2" type="ORF">SFUL_5398</name>
</gene>
<name>N0CVZ1_STRMI</name>
<keyword evidence="1" id="KW-0472">Membrane</keyword>
<keyword evidence="1" id="KW-1133">Transmembrane helix</keyword>